<dbReference type="PANTHER" id="PTHR43355">
    <property type="entry name" value="FLAVIN REDUCTASE (NADPH)"/>
    <property type="match status" value="1"/>
</dbReference>
<dbReference type="Pfam" id="PF13460">
    <property type="entry name" value="NAD_binding_10"/>
    <property type="match status" value="1"/>
</dbReference>
<evidence type="ECO:0000313" key="2">
    <source>
        <dbReference type="EMBL" id="MWV42803.1"/>
    </source>
</evidence>
<organism evidence="2 3">
    <name type="scientific">Paenibacillus dendrobii</name>
    <dbReference type="NCBI Taxonomy" id="2691084"/>
    <lineage>
        <taxon>Bacteria</taxon>
        <taxon>Bacillati</taxon>
        <taxon>Bacillota</taxon>
        <taxon>Bacilli</taxon>
        <taxon>Bacillales</taxon>
        <taxon>Paenibacillaceae</taxon>
        <taxon>Paenibacillus</taxon>
    </lineage>
</organism>
<name>A0A7X3LGS4_9BACL</name>
<reference evidence="2 3" key="1">
    <citation type="submission" date="2019-12" db="EMBL/GenBank/DDBJ databases">
        <title>Paenibacillus sp. nov., an endophytic bacterium isolated from the stem of Dendrobium.</title>
        <authorList>
            <person name="Zhao R."/>
        </authorList>
    </citation>
    <scope>NUCLEOTIDE SEQUENCE [LARGE SCALE GENOMIC DNA]</scope>
    <source>
        <strain evidence="2 3">HJL G12</strain>
    </source>
</reference>
<comment type="caution">
    <text evidence="2">The sequence shown here is derived from an EMBL/GenBank/DDBJ whole genome shotgun (WGS) entry which is preliminary data.</text>
</comment>
<accession>A0A7X3LGS4</accession>
<dbReference type="InterPro" id="IPR051606">
    <property type="entry name" value="Polyketide_Oxido-like"/>
</dbReference>
<dbReference type="GO" id="GO:0004074">
    <property type="term" value="F:biliverdin reductase [NAD(P)H] activity"/>
    <property type="evidence" value="ECO:0007669"/>
    <property type="project" value="TreeGrafter"/>
</dbReference>
<dbReference type="Gene3D" id="3.40.50.720">
    <property type="entry name" value="NAD(P)-binding Rossmann-like Domain"/>
    <property type="match status" value="1"/>
</dbReference>
<dbReference type="SUPFAM" id="SSF51735">
    <property type="entry name" value="NAD(P)-binding Rossmann-fold domains"/>
    <property type="match status" value="1"/>
</dbReference>
<dbReference type="GO" id="GO:0042602">
    <property type="term" value="F:riboflavin reductase (NADPH) activity"/>
    <property type="evidence" value="ECO:0007669"/>
    <property type="project" value="TreeGrafter"/>
</dbReference>
<feature type="domain" description="NAD(P)-binding" evidence="1">
    <location>
        <begin position="7"/>
        <end position="201"/>
    </location>
</feature>
<dbReference type="InterPro" id="IPR036291">
    <property type="entry name" value="NAD(P)-bd_dom_sf"/>
</dbReference>
<dbReference type="PANTHER" id="PTHR43355:SF2">
    <property type="entry name" value="FLAVIN REDUCTASE (NADPH)"/>
    <property type="match status" value="1"/>
</dbReference>
<evidence type="ECO:0000313" key="3">
    <source>
        <dbReference type="Proteomes" id="UP000460318"/>
    </source>
</evidence>
<gene>
    <name evidence="2" type="ORF">GRF59_04110</name>
</gene>
<dbReference type="RefSeq" id="WP_160496373.1">
    <property type="nucleotide sequence ID" value="NZ_WUBI01000001.1"/>
</dbReference>
<dbReference type="CDD" id="cd05244">
    <property type="entry name" value="BVR-B_like_SDR_a"/>
    <property type="match status" value="1"/>
</dbReference>
<sequence>MNIIIFGANGRTGRELISQALKQGHSITAFVREPAKLDIVHENLRIVQGQVIDYADIDKVAKSEHYDAAFSALGAKSMFKREPLLIEAMKNIIKAMEENGISQLIHISFTGVRKDSEHLGMLYKHMIPLFMKNLLRDHREKDALLKNSRLNWTLVQPPILTSGPFTGNYIHEAEIAKGKSYTLKLSRANLADFMLKQLQDPTYHHQEVFVTE</sequence>
<dbReference type="Proteomes" id="UP000460318">
    <property type="component" value="Unassembled WGS sequence"/>
</dbReference>
<dbReference type="InterPro" id="IPR016040">
    <property type="entry name" value="NAD(P)-bd_dom"/>
</dbReference>
<dbReference type="EMBL" id="WUBI01000001">
    <property type="protein sequence ID" value="MWV42803.1"/>
    <property type="molecule type" value="Genomic_DNA"/>
</dbReference>
<protein>
    <submittedName>
        <fullName evidence="2">NAD(P)H-binding protein</fullName>
    </submittedName>
</protein>
<evidence type="ECO:0000259" key="1">
    <source>
        <dbReference type="Pfam" id="PF13460"/>
    </source>
</evidence>
<dbReference type="AlphaFoldDB" id="A0A7X3LGS4"/>
<keyword evidence="3" id="KW-1185">Reference proteome</keyword>
<proteinExistence type="predicted"/>